<dbReference type="Proteomes" id="UP001597181">
    <property type="component" value="Unassembled WGS sequence"/>
</dbReference>
<dbReference type="NCBIfam" id="TIGR01505">
    <property type="entry name" value="tartro_sem_red"/>
    <property type="match status" value="1"/>
</dbReference>
<comment type="caution">
    <text evidence="6">The sequence shown here is derived from an EMBL/GenBank/DDBJ whole genome shotgun (WGS) entry which is preliminary data.</text>
</comment>
<dbReference type="InterPro" id="IPR036291">
    <property type="entry name" value="NAD(P)-bd_dom_sf"/>
</dbReference>
<dbReference type="PANTHER" id="PTHR43060">
    <property type="entry name" value="3-HYDROXYISOBUTYRATE DEHYDROGENASE-LIKE 1, MITOCHONDRIAL-RELATED"/>
    <property type="match status" value="1"/>
</dbReference>
<gene>
    <name evidence="6" type="ORF">ACFQ3U_10205</name>
</gene>
<dbReference type="GO" id="GO:0008679">
    <property type="term" value="F:2-hydroxy-3-oxopropionate reductase activity"/>
    <property type="evidence" value="ECO:0007669"/>
    <property type="project" value="UniProtKB-EC"/>
</dbReference>
<feature type="domain" description="6-phosphogluconate dehydrogenase NADP-binding" evidence="4">
    <location>
        <begin position="3"/>
        <end position="162"/>
    </location>
</feature>
<dbReference type="SUPFAM" id="SSF51735">
    <property type="entry name" value="NAD(P)-binding Rossmann-fold domains"/>
    <property type="match status" value="1"/>
</dbReference>
<dbReference type="InterPro" id="IPR006398">
    <property type="entry name" value="Tartro_sem_red"/>
</dbReference>
<keyword evidence="3" id="KW-0520">NAD</keyword>
<proteinExistence type="inferred from homology"/>
<dbReference type="Pfam" id="PF14833">
    <property type="entry name" value="NAD_binding_11"/>
    <property type="match status" value="1"/>
</dbReference>
<dbReference type="RefSeq" id="WP_343961104.1">
    <property type="nucleotide sequence ID" value="NZ_BAAAKZ010000010.1"/>
</dbReference>
<evidence type="ECO:0000313" key="7">
    <source>
        <dbReference type="Proteomes" id="UP001597181"/>
    </source>
</evidence>
<reference evidence="7" key="1">
    <citation type="journal article" date="2019" name="Int. J. Syst. Evol. Microbiol.">
        <title>The Global Catalogue of Microorganisms (GCM) 10K type strain sequencing project: providing services to taxonomists for standard genome sequencing and annotation.</title>
        <authorList>
            <consortium name="The Broad Institute Genomics Platform"/>
            <consortium name="The Broad Institute Genome Sequencing Center for Infectious Disease"/>
            <person name="Wu L."/>
            <person name="Ma J."/>
        </authorList>
    </citation>
    <scope>NUCLEOTIDE SEQUENCE [LARGE SCALE GENOMIC DNA]</scope>
    <source>
        <strain evidence="7">CCUG 50213</strain>
    </source>
</reference>
<dbReference type="PROSITE" id="PS00895">
    <property type="entry name" value="3_HYDROXYISOBUT_DH"/>
    <property type="match status" value="1"/>
</dbReference>
<comment type="similarity">
    <text evidence="1">Belongs to the HIBADH-related family.</text>
</comment>
<name>A0ABW3TPM0_9MICO</name>
<organism evidence="6 7">
    <name type="scientific">Leucobacter albus</name>
    <dbReference type="NCBI Taxonomy" id="272210"/>
    <lineage>
        <taxon>Bacteria</taxon>
        <taxon>Bacillati</taxon>
        <taxon>Actinomycetota</taxon>
        <taxon>Actinomycetes</taxon>
        <taxon>Micrococcales</taxon>
        <taxon>Microbacteriaceae</taxon>
        <taxon>Leucobacter</taxon>
    </lineage>
</organism>
<evidence type="ECO:0000256" key="1">
    <source>
        <dbReference type="ARBA" id="ARBA00009080"/>
    </source>
</evidence>
<protein>
    <submittedName>
        <fullName evidence="6">2-hydroxy-3-oxopropionate reductase</fullName>
        <ecNumber evidence="6">1.1.1.60</ecNumber>
    </submittedName>
</protein>
<dbReference type="EC" id="1.1.1.60" evidence="6"/>
<feature type="domain" description="3-hydroxyisobutyrate dehydrogenase-like NAD-binding" evidence="5">
    <location>
        <begin position="165"/>
        <end position="283"/>
    </location>
</feature>
<evidence type="ECO:0000259" key="4">
    <source>
        <dbReference type="Pfam" id="PF03446"/>
    </source>
</evidence>
<dbReference type="Gene3D" id="1.10.1040.10">
    <property type="entry name" value="N-(1-d-carboxylethyl)-l-norvaline Dehydrogenase, domain 2"/>
    <property type="match status" value="1"/>
</dbReference>
<dbReference type="InterPro" id="IPR015815">
    <property type="entry name" value="HIBADH-related"/>
</dbReference>
<dbReference type="SUPFAM" id="SSF48179">
    <property type="entry name" value="6-phosphogluconate dehydrogenase C-terminal domain-like"/>
    <property type="match status" value="1"/>
</dbReference>
<accession>A0ABW3TPM0</accession>
<evidence type="ECO:0000256" key="2">
    <source>
        <dbReference type="ARBA" id="ARBA00023002"/>
    </source>
</evidence>
<dbReference type="PIRSF" id="PIRSF000103">
    <property type="entry name" value="HIBADH"/>
    <property type="match status" value="1"/>
</dbReference>
<evidence type="ECO:0000313" key="6">
    <source>
        <dbReference type="EMBL" id="MFD1202262.1"/>
    </source>
</evidence>
<dbReference type="InterPro" id="IPR029154">
    <property type="entry name" value="HIBADH-like_NADP-bd"/>
</dbReference>
<evidence type="ECO:0000259" key="5">
    <source>
        <dbReference type="Pfam" id="PF14833"/>
    </source>
</evidence>
<dbReference type="InterPro" id="IPR013328">
    <property type="entry name" value="6PGD_dom2"/>
</dbReference>
<dbReference type="PANTHER" id="PTHR43060:SF15">
    <property type="entry name" value="3-HYDROXYISOBUTYRATE DEHYDROGENASE-LIKE 1, MITOCHONDRIAL-RELATED"/>
    <property type="match status" value="1"/>
</dbReference>
<dbReference type="Gene3D" id="3.40.50.720">
    <property type="entry name" value="NAD(P)-binding Rossmann-like Domain"/>
    <property type="match status" value="1"/>
</dbReference>
<dbReference type="InterPro" id="IPR002204">
    <property type="entry name" value="3-OH-isobutyrate_DH-rel_CS"/>
</dbReference>
<dbReference type="Pfam" id="PF03446">
    <property type="entry name" value="NAD_binding_2"/>
    <property type="match status" value="1"/>
</dbReference>
<dbReference type="InterPro" id="IPR008927">
    <property type="entry name" value="6-PGluconate_DH-like_C_sf"/>
</dbReference>
<sequence length="295" mass="29662">MSNIAFIGLGIMGLPMAKNLVAAGHSVTGYNRSQPKIDALVAAGGTGAASVAEAVANADVILTMVPDSPDVEAVVHGADGIFANARPGATWVDFSTIRPDVAARLAADAEAAGLRAVDAPVSGGEAGAVEGVLSIMVGGDAAVVEELRPVLDVVGKTIVHVGPAGSGQTVKAANQLIVAGTIQLVSESLVFLEAHGVDTEAAFAVLAGGLAGNTIFERKGASMRARKFDPGFRIDLHHKDLGIVTSAAREAGVHIPLGAATAQIMGAARAKGYGSLDHSALLLLVEELSGRSTQA</sequence>
<keyword evidence="7" id="KW-1185">Reference proteome</keyword>
<evidence type="ECO:0000256" key="3">
    <source>
        <dbReference type="ARBA" id="ARBA00023027"/>
    </source>
</evidence>
<dbReference type="EMBL" id="JBHTLY010000004">
    <property type="protein sequence ID" value="MFD1202262.1"/>
    <property type="molecule type" value="Genomic_DNA"/>
</dbReference>
<dbReference type="InterPro" id="IPR006115">
    <property type="entry name" value="6PGDH_NADP-bd"/>
</dbReference>
<keyword evidence="2 6" id="KW-0560">Oxidoreductase</keyword>